<dbReference type="Proteomes" id="UP000748332">
    <property type="component" value="Unassembled WGS sequence"/>
</dbReference>
<dbReference type="InterPro" id="IPR003583">
    <property type="entry name" value="Hlx-hairpin-Hlx_DNA-bd_motif"/>
</dbReference>
<evidence type="ECO:0000259" key="3">
    <source>
        <dbReference type="SMART" id="SM00278"/>
    </source>
</evidence>
<protein>
    <submittedName>
        <fullName evidence="4">Helix-hairpin-helix domain-containing protein</fullName>
    </submittedName>
</protein>
<keyword evidence="2" id="KW-0472">Membrane</keyword>
<dbReference type="InterPro" id="IPR010994">
    <property type="entry name" value="RuvA_2-like"/>
</dbReference>
<dbReference type="SMART" id="SM00278">
    <property type="entry name" value="HhH1"/>
    <property type="match status" value="2"/>
</dbReference>
<feature type="transmembrane region" description="Helical" evidence="2">
    <location>
        <begin position="21"/>
        <end position="41"/>
    </location>
</feature>
<evidence type="ECO:0000313" key="5">
    <source>
        <dbReference type="Proteomes" id="UP000748332"/>
    </source>
</evidence>
<reference evidence="4" key="2">
    <citation type="journal article" date="2021" name="Microbiome">
        <title>Successional dynamics and alternative stable states in a saline activated sludge microbial community over 9 years.</title>
        <authorList>
            <person name="Wang Y."/>
            <person name="Ye J."/>
            <person name="Ju F."/>
            <person name="Liu L."/>
            <person name="Boyd J.A."/>
            <person name="Deng Y."/>
            <person name="Parks D.H."/>
            <person name="Jiang X."/>
            <person name="Yin X."/>
            <person name="Woodcroft B.J."/>
            <person name="Tyson G.W."/>
            <person name="Hugenholtz P."/>
            <person name="Polz M.F."/>
            <person name="Zhang T."/>
        </authorList>
    </citation>
    <scope>NUCLEOTIDE SEQUENCE</scope>
    <source>
        <strain evidence="4">HKST-UBA16</strain>
    </source>
</reference>
<dbReference type="AlphaFoldDB" id="A0A955HXI9"/>
<keyword evidence="2" id="KW-0812">Transmembrane</keyword>
<feature type="domain" description="Helix-hairpin-helix DNA-binding motif class 1" evidence="3">
    <location>
        <begin position="223"/>
        <end position="242"/>
    </location>
</feature>
<dbReference type="GO" id="GO:0006281">
    <property type="term" value="P:DNA repair"/>
    <property type="evidence" value="ECO:0007669"/>
    <property type="project" value="InterPro"/>
</dbReference>
<dbReference type="PANTHER" id="PTHR21180:SF32">
    <property type="entry name" value="ENDONUCLEASE_EXONUCLEASE_PHOSPHATASE FAMILY DOMAIN-CONTAINING PROTEIN 1"/>
    <property type="match status" value="1"/>
</dbReference>
<proteinExistence type="predicted"/>
<dbReference type="GO" id="GO:0003677">
    <property type="term" value="F:DNA binding"/>
    <property type="evidence" value="ECO:0007669"/>
    <property type="project" value="InterPro"/>
</dbReference>
<dbReference type="PANTHER" id="PTHR21180">
    <property type="entry name" value="ENDONUCLEASE/EXONUCLEASE/PHOSPHATASE FAMILY DOMAIN-CONTAINING PROTEIN 1"/>
    <property type="match status" value="1"/>
</dbReference>
<keyword evidence="2" id="KW-1133">Transmembrane helix</keyword>
<feature type="domain" description="Helix-hairpin-helix DNA-binding motif class 1" evidence="3">
    <location>
        <begin position="249"/>
        <end position="268"/>
    </location>
</feature>
<dbReference type="SUPFAM" id="SSF47781">
    <property type="entry name" value="RuvA domain 2-like"/>
    <property type="match status" value="1"/>
</dbReference>
<comment type="caution">
    <text evidence="4">The sequence shown here is derived from an EMBL/GenBank/DDBJ whole genome shotgun (WGS) entry which is preliminary data.</text>
</comment>
<feature type="region of interest" description="Disordered" evidence="1">
    <location>
        <begin position="164"/>
        <end position="211"/>
    </location>
</feature>
<sequence length="271" mass="30185">MDLKQFAFRATKFFKAFSPRYLTYLGGLIVFVLILMAQLSFHKVRGEEIKIKEPEQKEQQDSQQEEVSELLELKKICVEVSGAVMVPGVYCMDEGSLVINAVEKAGGINTSAYAGNYVGRTINLARTLVDHEKVYIPFATEMICEAKDFNYVDEEIEEVETDYKSEILGKDDDQNDSVMPSEEPQDIAEPDGQVPPVQDEEPTPTPDPSPSEECINLNAASLEELTSIKGIGESTAQKIIDARPFTDIEELLDVNGIGESKYNLMKDLVCI</sequence>
<name>A0A955HXI9_9BACT</name>
<dbReference type="Pfam" id="PF12836">
    <property type="entry name" value="HHH_3"/>
    <property type="match status" value="1"/>
</dbReference>
<gene>
    <name evidence="4" type="ORF">KC622_00885</name>
</gene>
<evidence type="ECO:0000256" key="2">
    <source>
        <dbReference type="SAM" id="Phobius"/>
    </source>
</evidence>
<dbReference type="GO" id="GO:0015627">
    <property type="term" value="C:type II protein secretion system complex"/>
    <property type="evidence" value="ECO:0007669"/>
    <property type="project" value="TreeGrafter"/>
</dbReference>
<evidence type="ECO:0000256" key="1">
    <source>
        <dbReference type="SAM" id="MobiDB-lite"/>
    </source>
</evidence>
<evidence type="ECO:0000313" key="4">
    <source>
        <dbReference type="EMBL" id="MCA9374865.1"/>
    </source>
</evidence>
<dbReference type="EMBL" id="JAGQLM010000035">
    <property type="protein sequence ID" value="MCA9374865.1"/>
    <property type="molecule type" value="Genomic_DNA"/>
</dbReference>
<dbReference type="Gene3D" id="1.10.150.320">
    <property type="entry name" value="Photosystem II 12 kDa extrinsic protein"/>
    <property type="match status" value="1"/>
</dbReference>
<accession>A0A955HXI9</accession>
<organism evidence="4 5">
    <name type="scientific">Candidatus Dojkabacteria bacterium</name>
    <dbReference type="NCBI Taxonomy" id="2099670"/>
    <lineage>
        <taxon>Bacteria</taxon>
        <taxon>Candidatus Dojkabacteria</taxon>
    </lineage>
</organism>
<reference evidence="4" key="1">
    <citation type="submission" date="2020-04" db="EMBL/GenBank/DDBJ databases">
        <authorList>
            <person name="Zhang T."/>
        </authorList>
    </citation>
    <scope>NUCLEOTIDE SEQUENCE</scope>
    <source>
        <strain evidence="4">HKST-UBA16</strain>
    </source>
</reference>
<dbReference type="InterPro" id="IPR051675">
    <property type="entry name" value="Endo/Exo/Phosphatase_dom_1"/>
</dbReference>
<dbReference type="GO" id="GO:0015628">
    <property type="term" value="P:protein secretion by the type II secretion system"/>
    <property type="evidence" value="ECO:0007669"/>
    <property type="project" value="TreeGrafter"/>
</dbReference>